<dbReference type="PANTHER" id="PTHR33622:SF10">
    <property type="entry name" value="MARKER FOR OXIDATIVE STRESS RESPONSE PROTEIN"/>
    <property type="match status" value="1"/>
</dbReference>
<name>A0A699L1S4_TANCI</name>
<feature type="region of interest" description="Disordered" evidence="1">
    <location>
        <begin position="1"/>
        <end position="32"/>
    </location>
</feature>
<reference evidence="2" key="1">
    <citation type="journal article" date="2019" name="Sci. Rep.">
        <title>Draft genome of Tanacetum cinerariifolium, the natural source of mosquito coil.</title>
        <authorList>
            <person name="Yamashiro T."/>
            <person name="Shiraishi A."/>
            <person name="Satake H."/>
            <person name="Nakayama K."/>
        </authorList>
    </citation>
    <scope>NUCLEOTIDE SEQUENCE</scope>
</reference>
<accession>A0A699L1S4</accession>
<dbReference type="PANTHER" id="PTHR33622">
    <property type="entry name" value="OS03G0724500 PROTEIN"/>
    <property type="match status" value="1"/>
</dbReference>
<proteinExistence type="predicted"/>
<feature type="non-terminal residue" evidence="2">
    <location>
        <position position="58"/>
    </location>
</feature>
<gene>
    <name evidence="2" type="ORF">Tci_693111</name>
</gene>
<sequence length="58" mass="6421">MATENVQASSTTAADSAAAPRHSCRKKRSGDASFVQDVRNHIDEFIHASMDVRKNYLK</sequence>
<dbReference type="AlphaFoldDB" id="A0A699L1S4"/>
<comment type="caution">
    <text evidence="2">The sequence shown here is derived from an EMBL/GenBank/DDBJ whole genome shotgun (WGS) entry which is preliminary data.</text>
</comment>
<organism evidence="2">
    <name type="scientific">Tanacetum cinerariifolium</name>
    <name type="common">Dalmatian daisy</name>
    <name type="synonym">Chrysanthemum cinerariifolium</name>
    <dbReference type="NCBI Taxonomy" id="118510"/>
    <lineage>
        <taxon>Eukaryota</taxon>
        <taxon>Viridiplantae</taxon>
        <taxon>Streptophyta</taxon>
        <taxon>Embryophyta</taxon>
        <taxon>Tracheophyta</taxon>
        <taxon>Spermatophyta</taxon>
        <taxon>Magnoliopsida</taxon>
        <taxon>eudicotyledons</taxon>
        <taxon>Gunneridae</taxon>
        <taxon>Pentapetalae</taxon>
        <taxon>asterids</taxon>
        <taxon>campanulids</taxon>
        <taxon>Asterales</taxon>
        <taxon>Asteraceae</taxon>
        <taxon>Asteroideae</taxon>
        <taxon>Anthemideae</taxon>
        <taxon>Anthemidinae</taxon>
        <taxon>Tanacetum</taxon>
    </lineage>
</organism>
<evidence type="ECO:0000313" key="2">
    <source>
        <dbReference type="EMBL" id="GFB21140.1"/>
    </source>
</evidence>
<evidence type="ECO:0000256" key="1">
    <source>
        <dbReference type="SAM" id="MobiDB-lite"/>
    </source>
</evidence>
<dbReference type="EMBL" id="BKCJ010576448">
    <property type="protein sequence ID" value="GFB21140.1"/>
    <property type="molecule type" value="Genomic_DNA"/>
</dbReference>
<feature type="compositionally biased region" description="Low complexity" evidence="1">
    <location>
        <begin position="8"/>
        <end position="19"/>
    </location>
</feature>
<protein>
    <submittedName>
        <fullName evidence="2">Protein phosphatase 1 regulatory subunit 3A like</fullName>
    </submittedName>
</protein>